<accession>A0AAV9RM59</accession>
<feature type="region of interest" description="Disordered" evidence="1">
    <location>
        <begin position="70"/>
        <end position="102"/>
    </location>
</feature>
<feature type="compositionally biased region" description="Low complexity" evidence="1">
    <location>
        <begin position="87"/>
        <end position="100"/>
    </location>
</feature>
<name>A0AAV9RM59_9TELE</name>
<feature type="region of interest" description="Disordered" evidence="1">
    <location>
        <begin position="274"/>
        <end position="298"/>
    </location>
</feature>
<comment type="caution">
    <text evidence="2">The sequence shown here is derived from an EMBL/GenBank/DDBJ whole genome shotgun (WGS) entry which is preliminary data.</text>
</comment>
<dbReference type="AlphaFoldDB" id="A0AAV9RM59"/>
<keyword evidence="3" id="KW-1185">Reference proteome</keyword>
<gene>
    <name evidence="2" type="ORF">CRENBAI_011481</name>
</gene>
<proteinExistence type="predicted"/>
<evidence type="ECO:0000256" key="1">
    <source>
        <dbReference type="SAM" id="MobiDB-lite"/>
    </source>
</evidence>
<sequence length="384" mass="40567">MPGPSPCLHFGPKLPQNVTEGTRQNKDQANKALIKWVQQQEEELRKIYGSEVEVLPLPLLQEELEGVFEGPRLTPIPPDSALRHNHSGSPSSDLASSTSSHRWRRCRQPATLAAAAAATEPSTPAHYFCHVRDMEIRRGASFSFIEGSPGSPSTCLASQASLPRSPATPINYPAPSSGYRQQKEKHPVHRSPVKPLTPAWVQSTLAALRAAYINSRCLETAAHLASNPQDCASVPLALQKEFQDEGLFDAPVSAGGPPASSILAAVPASVPAHGSSAASQGSPAASQGSPATSKGSPAASQGSLAASQGFSCCFSGLSCSISGAVCCFSGLQLFLHRFPKFQRFPYRFPKQQRSKVSCAPAGSKVSCTPAGNKVSCAPADRQDY</sequence>
<evidence type="ECO:0000313" key="3">
    <source>
        <dbReference type="Proteomes" id="UP001311232"/>
    </source>
</evidence>
<reference evidence="2 3" key="1">
    <citation type="submission" date="2021-06" db="EMBL/GenBank/DDBJ databases">
        <authorList>
            <person name="Palmer J.M."/>
        </authorList>
    </citation>
    <scope>NUCLEOTIDE SEQUENCE [LARGE SCALE GENOMIC DNA]</scope>
    <source>
        <strain evidence="2 3">MEX-2019</strain>
        <tissue evidence="2">Muscle</tissue>
    </source>
</reference>
<organism evidence="2 3">
    <name type="scientific">Crenichthys baileyi</name>
    <name type="common">White River springfish</name>
    <dbReference type="NCBI Taxonomy" id="28760"/>
    <lineage>
        <taxon>Eukaryota</taxon>
        <taxon>Metazoa</taxon>
        <taxon>Chordata</taxon>
        <taxon>Craniata</taxon>
        <taxon>Vertebrata</taxon>
        <taxon>Euteleostomi</taxon>
        <taxon>Actinopterygii</taxon>
        <taxon>Neopterygii</taxon>
        <taxon>Teleostei</taxon>
        <taxon>Neoteleostei</taxon>
        <taxon>Acanthomorphata</taxon>
        <taxon>Ovalentaria</taxon>
        <taxon>Atherinomorphae</taxon>
        <taxon>Cyprinodontiformes</taxon>
        <taxon>Goodeidae</taxon>
        <taxon>Crenichthys</taxon>
    </lineage>
</organism>
<feature type="region of interest" description="Disordered" evidence="1">
    <location>
        <begin position="1"/>
        <end position="27"/>
    </location>
</feature>
<protein>
    <submittedName>
        <fullName evidence="2">Uncharacterized protein</fullName>
    </submittedName>
</protein>
<dbReference type="EMBL" id="JAHHUM010001660">
    <property type="protein sequence ID" value="KAK5610110.1"/>
    <property type="molecule type" value="Genomic_DNA"/>
</dbReference>
<dbReference type="Proteomes" id="UP001311232">
    <property type="component" value="Unassembled WGS sequence"/>
</dbReference>
<evidence type="ECO:0000313" key="2">
    <source>
        <dbReference type="EMBL" id="KAK5610110.1"/>
    </source>
</evidence>